<dbReference type="PANTHER" id="PTHR47472">
    <property type="entry name" value="PROPIONYL-COA CARBOXYLASE"/>
    <property type="match status" value="1"/>
</dbReference>
<sequence length="450" mass="48607">MKKIRIGSGAGYAGDRIEPAVELMEKGNLDYIMFECLAERTIAIGQQDKMKDPSKGYNQLLEARMRKILPLAKKNGIKVITNMGAANPLSAADVTVAIAKELGVTGLKIAAVTGDDISKDIAKYYGNDVLELGCPLGEIKESVLSTNVYCGADGIIEALENNADIIITGRVSDPALAIGPLVHEFGWNVDDNPNQMGQAVLVGHLLECGGQVTGGYYADPGYKDVPNLEILGFPIVEIDETGKLLVTKVEGSGGMVTTDTCKEQMIYEIHNPEKYMTPDVIADFSHVTFTQAGKDVVRAEHAASHGRPETLKVSVGYKDCFIGEGEISYGGSNCMNRAKLAADIVEKRLKLIGVQMEEYRTDFIGYNSLYKNQISDKLAPDHFSEIRVRCSGRTKDRANAALIANEVEALYTNGPAGGAGATKKVSEVVSICSIFVPREIVDIKVSYQEV</sequence>
<evidence type="ECO:0000313" key="3">
    <source>
        <dbReference type="Proteomes" id="UP000287601"/>
    </source>
</evidence>
<accession>A0A410PT94</accession>
<dbReference type="RefSeq" id="WP_128744799.1">
    <property type="nucleotide sequence ID" value="NZ_CP035281.1"/>
</dbReference>
<proteinExistence type="predicted"/>
<dbReference type="AlphaFoldDB" id="A0A410PT94"/>
<reference evidence="2 3" key="1">
    <citation type="submission" date="2019-01" db="EMBL/GenBank/DDBJ databases">
        <title>Draft genomes of a novel of Aminipila strains.</title>
        <authorList>
            <person name="Ma S."/>
        </authorList>
    </citation>
    <scope>NUCLEOTIDE SEQUENCE [LARGE SCALE GENOMIC DNA]</scope>
    <source>
        <strain evidence="3">JN-39</strain>
    </source>
</reference>
<evidence type="ECO:0000259" key="1">
    <source>
        <dbReference type="Pfam" id="PF07287"/>
    </source>
</evidence>
<dbReference type="Proteomes" id="UP000287601">
    <property type="component" value="Chromosome"/>
</dbReference>
<protein>
    <submittedName>
        <fullName evidence="2">DUF1446 domain-containing protein</fullName>
    </submittedName>
</protein>
<dbReference type="EMBL" id="CP035281">
    <property type="protein sequence ID" value="QAT42145.1"/>
    <property type="molecule type" value="Genomic_DNA"/>
</dbReference>
<organism evidence="2 3">
    <name type="scientific">Aminipila luticellarii</name>
    <dbReference type="NCBI Taxonomy" id="2507160"/>
    <lineage>
        <taxon>Bacteria</taxon>
        <taxon>Bacillati</taxon>
        <taxon>Bacillota</taxon>
        <taxon>Clostridia</taxon>
        <taxon>Peptostreptococcales</taxon>
        <taxon>Anaerovoracaceae</taxon>
        <taxon>Aminipila</taxon>
    </lineage>
</organism>
<dbReference type="OrthoDB" id="9763456at2"/>
<gene>
    <name evidence="2" type="ORF">EQM06_02250</name>
</gene>
<evidence type="ECO:0000313" key="2">
    <source>
        <dbReference type="EMBL" id="QAT42145.1"/>
    </source>
</evidence>
<dbReference type="Pfam" id="PF07287">
    <property type="entry name" value="AtuA"/>
    <property type="match status" value="1"/>
</dbReference>
<dbReference type="KEGG" id="amij:EQM06_02250"/>
<feature type="domain" description="Acyclic terpene utilisation N-terminal" evidence="1">
    <location>
        <begin position="4"/>
        <end position="446"/>
    </location>
</feature>
<dbReference type="PANTHER" id="PTHR47472:SF1">
    <property type="entry name" value="DUF1446-DOMAIN-CONTAINING PROTEIN"/>
    <property type="match status" value="1"/>
</dbReference>
<keyword evidence="3" id="KW-1185">Reference proteome</keyword>
<name>A0A410PT94_9FIRM</name>
<dbReference type="InterPro" id="IPR010839">
    <property type="entry name" value="AtuA_N"/>
</dbReference>